<dbReference type="EMBL" id="RQGD01000020">
    <property type="protein sequence ID" value="TGL61309.1"/>
    <property type="molecule type" value="Genomic_DNA"/>
</dbReference>
<dbReference type="Pfam" id="PF18935">
    <property type="entry name" value="DUF5683"/>
    <property type="match status" value="1"/>
</dbReference>
<dbReference type="InterPro" id="IPR043738">
    <property type="entry name" value="DUF5683"/>
</dbReference>
<feature type="domain" description="DUF5683" evidence="1">
    <location>
        <begin position="289"/>
        <end position="420"/>
    </location>
</feature>
<reference evidence="2" key="1">
    <citation type="journal article" date="2019" name="PLoS Negl. Trop. Dis.">
        <title>Revisiting the worldwide diversity of Leptospira species in the environment.</title>
        <authorList>
            <person name="Vincent A.T."/>
            <person name="Schiettekatte O."/>
            <person name="Bourhy P."/>
            <person name="Veyrier F.J."/>
            <person name="Picardeau M."/>
        </authorList>
    </citation>
    <scope>NUCLEOTIDE SEQUENCE [LARGE SCALE GENOMIC DNA]</scope>
    <source>
        <strain evidence="2">201702476</strain>
    </source>
</reference>
<evidence type="ECO:0000313" key="2">
    <source>
        <dbReference type="EMBL" id="TGL61309.1"/>
    </source>
</evidence>
<proteinExistence type="predicted"/>
<keyword evidence="3" id="KW-1185">Reference proteome</keyword>
<gene>
    <name evidence="2" type="ORF">EHQ58_05905</name>
</gene>
<name>A0A4R9K566_9LEPT</name>
<comment type="caution">
    <text evidence="2">The sequence shown here is derived from an EMBL/GenBank/DDBJ whole genome shotgun (WGS) entry which is preliminary data.</text>
</comment>
<sequence length="464" mass="50463">MKCTILKIPFNFFCVFLIIFSVSQLSADRVSLKSGKVIENVKTSIEKTAVKIKYENGKSEALAKSDIKSLKITAVEWKTKTPTTPGTTGPTAEQIALEAEEEKARVAIASERGDEFTPRAEEEMVSPWGNFALGLIPGYSGLYRTQSTGRAITFSILETIAFLNFVDVMSAKKTAHQVDAFDVGVFAWYQTSSSGPAASSLSTTLGIPLLLVTNVTNAYGYESGLSGRALAEQAGNNKAKAQLANQQATAAGILGFLLLTDAVSSYFAAESWNEGTYGGEKSDANFVRPTKPSSRLLRSAFLPGWGQVYAGDSVKGYTWMASGLALFGYVVSTEQSVQSAYTKFKRDGYFSVVGMPLLSGTLGLTNATTSATDNLLYRVLLSEVYQSEARSAFESAVDKRNQAWSLYGVFWALNLVDAYFFSGKSFKQEGSVRILPEYSLQPVAMLGNQVQNEHKLNFTLTYTY</sequence>
<dbReference type="Proteomes" id="UP000297693">
    <property type="component" value="Unassembled WGS sequence"/>
</dbReference>
<accession>A0A4R9K566</accession>
<dbReference type="RefSeq" id="WP_135622949.1">
    <property type="nucleotide sequence ID" value="NZ_RQGD01000020.1"/>
</dbReference>
<evidence type="ECO:0000313" key="3">
    <source>
        <dbReference type="Proteomes" id="UP000297693"/>
    </source>
</evidence>
<protein>
    <recommendedName>
        <fullName evidence="1">DUF5683 domain-containing protein</fullName>
    </recommendedName>
</protein>
<dbReference type="AlphaFoldDB" id="A0A4R9K566"/>
<organism evidence="2 3">
    <name type="scientific">Leptospira ognonensis</name>
    <dbReference type="NCBI Taxonomy" id="2484945"/>
    <lineage>
        <taxon>Bacteria</taxon>
        <taxon>Pseudomonadati</taxon>
        <taxon>Spirochaetota</taxon>
        <taxon>Spirochaetia</taxon>
        <taxon>Leptospirales</taxon>
        <taxon>Leptospiraceae</taxon>
        <taxon>Leptospira</taxon>
    </lineage>
</organism>
<evidence type="ECO:0000259" key="1">
    <source>
        <dbReference type="Pfam" id="PF18935"/>
    </source>
</evidence>
<dbReference type="OrthoDB" id="9812126at2"/>